<evidence type="ECO:0000313" key="2">
    <source>
        <dbReference type="EMBL" id="MFC6791793.1"/>
    </source>
</evidence>
<gene>
    <name evidence="2" type="ORF">ACFQE0_20660</name>
</gene>
<proteinExistence type="predicted"/>
<sequence length="57" mass="6208">MSGASDISFEVRVPRIGEGTVHGLYRQKDAGQILGHRDGRELDPTDARGEDIALTNE</sequence>
<evidence type="ECO:0000256" key="1">
    <source>
        <dbReference type="SAM" id="MobiDB-lite"/>
    </source>
</evidence>
<feature type="compositionally biased region" description="Basic and acidic residues" evidence="1">
    <location>
        <begin position="35"/>
        <end position="51"/>
    </location>
</feature>
<reference evidence="3" key="1">
    <citation type="journal article" date="2019" name="Int. J. Syst. Evol. Microbiol.">
        <title>The Global Catalogue of Microorganisms (GCM) 10K type strain sequencing project: providing services to taxonomists for standard genome sequencing and annotation.</title>
        <authorList>
            <consortium name="The Broad Institute Genomics Platform"/>
            <consortium name="The Broad Institute Genome Sequencing Center for Infectious Disease"/>
            <person name="Wu L."/>
            <person name="Ma J."/>
        </authorList>
    </citation>
    <scope>NUCLEOTIDE SEQUENCE [LARGE SCALE GENOMIC DNA]</scope>
    <source>
        <strain evidence="3">CCUG 48316</strain>
    </source>
</reference>
<organism evidence="2 3">
    <name type="scientific">Methylobacterium komagatae</name>
    <dbReference type="NCBI Taxonomy" id="374425"/>
    <lineage>
        <taxon>Bacteria</taxon>
        <taxon>Pseudomonadati</taxon>
        <taxon>Pseudomonadota</taxon>
        <taxon>Alphaproteobacteria</taxon>
        <taxon>Hyphomicrobiales</taxon>
        <taxon>Methylobacteriaceae</taxon>
        <taxon>Methylobacterium</taxon>
    </lineage>
</organism>
<evidence type="ECO:0000313" key="3">
    <source>
        <dbReference type="Proteomes" id="UP001596292"/>
    </source>
</evidence>
<accession>A0ABW2BMX8</accession>
<keyword evidence="3" id="KW-1185">Reference proteome</keyword>
<dbReference type="Proteomes" id="UP001596292">
    <property type="component" value="Unassembled WGS sequence"/>
</dbReference>
<comment type="caution">
    <text evidence="2">The sequence shown here is derived from an EMBL/GenBank/DDBJ whole genome shotgun (WGS) entry which is preliminary data.</text>
</comment>
<dbReference type="EMBL" id="JBHSWN010000001">
    <property type="protein sequence ID" value="MFC6791793.1"/>
    <property type="molecule type" value="Genomic_DNA"/>
</dbReference>
<feature type="region of interest" description="Disordered" evidence="1">
    <location>
        <begin position="35"/>
        <end position="57"/>
    </location>
</feature>
<name>A0ABW2BMX8_9HYPH</name>
<protein>
    <submittedName>
        <fullName evidence="2">Uncharacterized protein</fullName>
    </submittedName>
</protein>